<evidence type="ECO:0000256" key="4">
    <source>
        <dbReference type="PIRSR" id="PIRSR601765-1"/>
    </source>
</evidence>
<dbReference type="SUPFAM" id="SSF53056">
    <property type="entry name" value="beta-carbonic anhydrase, cab"/>
    <property type="match status" value="1"/>
</dbReference>
<dbReference type="AlphaFoldDB" id="A0A0C3QMQ1"/>
<keyword evidence="7" id="KW-1185">Reference proteome</keyword>
<reference evidence="6 7" key="1">
    <citation type="submission" date="2014-04" db="EMBL/GenBank/DDBJ databases">
        <authorList>
            <consortium name="DOE Joint Genome Institute"/>
            <person name="Kuo A."/>
            <person name="Girlanda M."/>
            <person name="Perotto S."/>
            <person name="Kohler A."/>
            <person name="Nagy L.G."/>
            <person name="Floudas D."/>
            <person name="Copeland A."/>
            <person name="Barry K.W."/>
            <person name="Cichocki N."/>
            <person name="Veneault-Fourrey C."/>
            <person name="LaButti K."/>
            <person name="Lindquist E.A."/>
            <person name="Lipzen A."/>
            <person name="Lundell T."/>
            <person name="Morin E."/>
            <person name="Murat C."/>
            <person name="Sun H."/>
            <person name="Tunlid A."/>
            <person name="Henrissat B."/>
            <person name="Grigoriev I.V."/>
            <person name="Hibbett D.S."/>
            <person name="Martin F."/>
            <person name="Nordberg H.P."/>
            <person name="Cantor M.N."/>
            <person name="Hua S.X."/>
        </authorList>
    </citation>
    <scope>NUCLEOTIDE SEQUENCE [LARGE SCALE GENOMIC DNA]</scope>
    <source>
        <strain evidence="6 7">MUT 4182</strain>
    </source>
</reference>
<dbReference type="InterPro" id="IPR036874">
    <property type="entry name" value="Carbonic_anhydrase_sf"/>
</dbReference>
<evidence type="ECO:0000256" key="2">
    <source>
        <dbReference type="ARBA" id="ARBA00022723"/>
    </source>
</evidence>
<feature type="binding site" evidence="4">
    <location>
        <position position="89"/>
    </location>
    <ligand>
        <name>Zn(2+)</name>
        <dbReference type="ChEBI" id="CHEBI:29105"/>
    </ligand>
</feature>
<comment type="cofactor">
    <cofactor evidence="4">
        <name>Zn(2+)</name>
        <dbReference type="ChEBI" id="CHEBI:29105"/>
    </cofactor>
    <text evidence="4">Binds 1 zinc ion per subunit.</text>
</comment>
<dbReference type="Pfam" id="PF00484">
    <property type="entry name" value="Pro_CA"/>
    <property type="match status" value="1"/>
</dbReference>
<name>A0A0C3QMQ1_9AGAM</name>
<sequence>MSVAAEFAKANEGYVKSFGEKASLALPPARKVAIITCMDARIDPAASLGLKEGDAHVIRNAGGRAQEALRSVIISQQLLGTREIVLFHHTDCGMLTFNDDGLRTKLKESVKADVRNAVTPAVDQLSFLPFSNLEQSIKEDVAYLKASPLLLEETKTKITGWVYDVYSGKVTQVA</sequence>
<dbReference type="PANTHER" id="PTHR43175">
    <property type="entry name" value="CARBONIC ANHYDRASE"/>
    <property type="match status" value="1"/>
</dbReference>
<comment type="similarity">
    <text evidence="1 5">Belongs to the beta-class carbonic anhydrase family.</text>
</comment>
<proteinExistence type="inferred from homology"/>
<evidence type="ECO:0000313" key="6">
    <source>
        <dbReference type="EMBL" id="KIO34285.1"/>
    </source>
</evidence>
<dbReference type="OrthoDB" id="10248475at2759"/>
<dbReference type="InterPro" id="IPR001765">
    <property type="entry name" value="Carbonic_anhydrase"/>
</dbReference>
<evidence type="ECO:0000256" key="3">
    <source>
        <dbReference type="ARBA" id="ARBA00022833"/>
    </source>
</evidence>
<feature type="binding site" evidence="4">
    <location>
        <position position="37"/>
    </location>
    <ligand>
        <name>Zn(2+)</name>
        <dbReference type="ChEBI" id="CHEBI:29105"/>
    </ligand>
</feature>
<keyword evidence="2 4" id="KW-0479">Metal-binding</keyword>
<evidence type="ECO:0000256" key="1">
    <source>
        <dbReference type="ARBA" id="ARBA00006217"/>
    </source>
</evidence>
<accession>A0A0C3QMQ1</accession>
<protein>
    <recommendedName>
        <fullName evidence="5">Carbonic anhydrase</fullName>
        <ecNumber evidence="5">4.2.1.1</ecNumber>
    </recommendedName>
    <alternativeName>
        <fullName evidence="5">Carbonate dehydratase</fullName>
    </alternativeName>
</protein>
<dbReference type="Gene3D" id="3.40.1050.10">
    <property type="entry name" value="Carbonic anhydrase"/>
    <property type="match status" value="1"/>
</dbReference>
<dbReference type="EMBL" id="KN822943">
    <property type="protein sequence ID" value="KIO34285.1"/>
    <property type="molecule type" value="Genomic_DNA"/>
</dbReference>
<organism evidence="6 7">
    <name type="scientific">Tulasnella calospora MUT 4182</name>
    <dbReference type="NCBI Taxonomy" id="1051891"/>
    <lineage>
        <taxon>Eukaryota</taxon>
        <taxon>Fungi</taxon>
        <taxon>Dikarya</taxon>
        <taxon>Basidiomycota</taxon>
        <taxon>Agaricomycotina</taxon>
        <taxon>Agaricomycetes</taxon>
        <taxon>Cantharellales</taxon>
        <taxon>Tulasnellaceae</taxon>
        <taxon>Tulasnella</taxon>
    </lineage>
</organism>
<dbReference type="Proteomes" id="UP000054248">
    <property type="component" value="Unassembled WGS sequence"/>
</dbReference>
<dbReference type="GO" id="GO:0008270">
    <property type="term" value="F:zinc ion binding"/>
    <property type="evidence" value="ECO:0007669"/>
    <property type="project" value="UniProtKB-UniRule"/>
</dbReference>
<keyword evidence="5" id="KW-0456">Lyase</keyword>
<dbReference type="STRING" id="1051891.A0A0C3QMQ1"/>
<dbReference type="CDD" id="cd03379">
    <property type="entry name" value="beta_CA_cladeD"/>
    <property type="match status" value="1"/>
</dbReference>
<comment type="catalytic activity">
    <reaction evidence="5">
        <text>hydrogencarbonate + H(+) = CO2 + H2O</text>
        <dbReference type="Rhea" id="RHEA:10748"/>
        <dbReference type="ChEBI" id="CHEBI:15377"/>
        <dbReference type="ChEBI" id="CHEBI:15378"/>
        <dbReference type="ChEBI" id="CHEBI:16526"/>
        <dbReference type="ChEBI" id="CHEBI:17544"/>
        <dbReference type="EC" id="4.2.1.1"/>
    </reaction>
</comment>
<feature type="binding site" evidence="4">
    <location>
        <position position="92"/>
    </location>
    <ligand>
        <name>Zn(2+)</name>
        <dbReference type="ChEBI" id="CHEBI:29105"/>
    </ligand>
</feature>
<dbReference type="PANTHER" id="PTHR43175:SF3">
    <property type="entry name" value="CARBON DISULFIDE HYDROLASE"/>
    <property type="match status" value="1"/>
</dbReference>
<dbReference type="HOGENOM" id="CLU_084253_1_1_1"/>
<dbReference type="SMART" id="SM00947">
    <property type="entry name" value="Pro_CA"/>
    <property type="match status" value="1"/>
</dbReference>
<dbReference type="EC" id="4.2.1.1" evidence="5"/>
<comment type="function">
    <text evidence="5">Reversible hydration of carbon dioxide.</text>
</comment>
<evidence type="ECO:0000256" key="5">
    <source>
        <dbReference type="RuleBase" id="RU003956"/>
    </source>
</evidence>
<keyword evidence="3 4" id="KW-0862">Zinc</keyword>
<evidence type="ECO:0000313" key="7">
    <source>
        <dbReference type="Proteomes" id="UP000054248"/>
    </source>
</evidence>
<dbReference type="GO" id="GO:0004089">
    <property type="term" value="F:carbonate dehydratase activity"/>
    <property type="evidence" value="ECO:0007669"/>
    <property type="project" value="UniProtKB-UniRule"/>
</dbReference>
<feature type="binding site" evidence="4">
    <location>
        <position position="39"/>
    </location>
    <ligand>
        <name>Zn(2+)</name>
        <dbReference type="ChEBI" id="CHEBI:29105"/>
    </ligand>
</feature>
<gene>
    <name evidence="6" type="ORF">M407DRAFT_127020</name>
</gene>
<reference evidence="7" key="2">
    <citation type="submission" date="2015-01" db="EMBL/GenBank/DDBJ databases">
        <title>Evolutionary Origins and Diversification of the Mycorrhizal Mutualists.</title>
        <authorList>
            <consortium name="DOE Joint Genome Institute"/>
            <consortium name="Mycorrhizal Genomics Consortium"/>
            <person name="Kohler A."/>
            <person name="Kuo A."/>
            <person name="Nagy L.G."/>
            <person name="Floudas D."/>
            <person name="Copeland A."/>
            <person name="Barry K.W."/>
            <person name="Cichocki N."/>
            <person name="Veneault-Fourrey C."/>
            <person name="LaButti K."/>
            <person name="Lindquist E.A."/>
            <person name="Lipzen A."/>
            <person name="Lundell T."/>
            <person name="Morin E."/>
            <person name="Murat C."/>
            <person name="Riley R."/>
            <person name="Ohm R."/>
            <person name="Sun H."/>
            <person name="Tunlid A."/>
            <person name="Henrissat B."/>
            <person name="Grigoriev I.V."/>
            <person name="Hibbett D.S."/>
            <person name="Martin F."/>
        </authorList>
    </citation>
    <scope>NUCLEOTIDE SEQUENCE [LARGE SCALE GENOMIC DNA]</scope>
    <source>
        <strain evidence="7">MUT 4182</strain>
    </source>
</reference>